<dbReference type="RefSeq" id="WP_188924625.1">
    <property type="nucleotide sequence ID" value="NZ_BMQI01000012.1"/>
</dbReference>
<reference evidence="1" key="1">
    <citation type="submission" date="2022-01" db="EMBL/GenBank/DDBJ databases">
        <title>Whole genome-based taxonomy of the Shewanellaceae.</title>
        <authorList>
            <person name="Martin-Rodriguez A.J."/>
        </authorList>
    </citation>
    <scope>NUCLEOTIDE SEQUENCE</scope>
    <source>
        <strain evidence="1">DSM 23803</strain>
    </source>
</reference>
<dbReference type="AlphaFoldDB" id="A0A9X2CDC0"/>
<keyword evidence="2" id="KW-1185">Reference proteome</keyword>
<sequence length="67" mass="7374">MSLVVSIGATVIGAIALLHARKDGGNNYQVFKAEVLLPLVFSEGMPDREVVEKLEKEALFKLERKTC</sequence>
<name>A0A9X2CDC0_9GAMM</name>
<accession>A0A9X2CDC0</accession>
<dbReference type="Proteomes" id="UP001139408">
    <property type="component" value="Unassembled WGS sequence"/>
</dbReference>
<organism evidence="1 2">
    <name type="scientific">Shewanella algicola</name>
    <dbReference type="NCBI Taxonomy" id="640633"/>
    <lineage>
        <taxon>Bacteria</taxon>
        <taxon>Pseudomonadati</taxon>
        <taxon>Pseudomonadota</taxon>
        <taxon>Gammaproteobacteria</taxon>
        <taxon>Alteromonadales</taxon>
        <taxon>Shewanellaceae</taxon>
        <taxon>Shewanella</taxon>
    </lineage>
</organism>
<protein>
    <submittedName>
        <fullName evidence="1">Uncharacterized protein</fullName>
    </submittedName>
</protein>
<proteinExistence type="predicted"/>
<dbReference type="EMBL" id="JAKILJ010000012">
    <property type="protein sequence ID" value="MCL1105042.1"/>
    <property type="molecule type" value="Genomic_DNA"/>
</dbReference>
<gene>
    <name evidence="1" type="ORF">L2749_07175</name>
</gene>
<comment type="caution">
    <text evidence="1">The sequence shown here is derived from an EMBL/GenBank/DDBJ whole genome shotgun (WGS) entry which is preliminary data.</text>
</comment>
<evidence type="ECO:0000313" key="1">
    <source>
        <dbReference type="EMBL" id="MCL1105042.1"/>
    </source>
</evidence>
<evidence type="ECO:0000313" key="2">
    <source>
        <dbReference type="Proteomes" id="UP001139408"/>
    </source>
</evidence>